<dbReference type="SMART" id="SM00382">
    <property type="entry name" value="AAA"/>
    <property type="match status" value="2"/>
</dbReference>
<dbReference type="InterPro" id="IPR041569">
    <property type="entry name" value="AAA_lid_3"/>
</dbReference>
<dbReference type="GeneID" id="108412676"/>
<dbReference type="STRING" id="42514.ENSPNAP00000020674"/>
<reference evidence="4 5" key="1">
    <citation type="submission" date="2020-10" db="EMBL/GenBank/DDBJ databases">
        <title>Pygocentrus nattereri (red-bellied piranha) genome, fPygNat1, primary haplotype.</title>
        <authorList>
            <person name="Myers G."/>
            <person name="Meyer A."/>
            <person name="Karagic N."/>
            <person name="Pippel M."/>
            <person name="Winkler S."/>
            <person name="Tracey A."/>
            <person name="Wood J."/>
            <person name="Formenti G."/>
            <person name="Howe K."/>
            <person name="Fedrigo O."/>
            <person name="Jarvis E.D."/>
        </authorList>
    </citation>
    <scope>NUCLEOTIDE SEQUENCE [LARGE SCALE GENOMIC DNA]</scope>
</reference>
<dbReference type="OMA" id="DRHIYVA"/>
<dbReference type="Pfam" id="PF00004">
    <property type="entry name" value="AAA"/>
    <property type="match status" value="2"/>
</dbReference>
<feature type="domain" description="AAA+ ATPase" evidence="3">
    <location>
        <begin position="512"/>
        <end position="683"/>
    </location>
</feature>
<dbReference type="GO" id="GO:0005634">
    <property type="term" value="C:nucleus"/>
    <property type="evidence" value="ECO:0007669"/>
    <property type="project" value="TreeGrafter"/>
</dbReference>
<dbReference type="Gene3D" id="3.40.50.300">
    <property type="entry name" value="P-loop containing nucleotide triphosphate hydrolases"/>
    <property type="match status" value="2"/>
</dbReference>
<evidence type="ECO:0000256" key="2">
    <source>
        <dbReference type="ARBA" id="ARBA00022840"/>
    </source>
</evidence>
<dbReference type="CDD" id="cd19503">
    <property type="entry name" value="RecA-like_CDC48_NLV2_r1-like"/>
    <property type="match status" value="1"/>
</dbReference>
<dbReference type="RefSeq" id="XP_017540295.1">
    <property type="nucleotide sequence ID" value="XM_017684806.1"/>
</dbReference>
<protein>
    <recommendedName>
        <fullName evidence="3">AAA+ ATPase domain-containing protein</fullName>
    </recommendedName>
</protein>
<dbReference type="Proteomes" id="UP001501920">
    <property type="component" value="Chromosome 7"/>
</dbReference>
<dbReference type="PANTHER" id="PTHR23077">
    <property type="entry name" value="AAA-FAMILY ATPASE"/>
    <property type="match status" value="1"/>
</dbReference>
<dbReference type="CTD" id="79029"/>
<reference evidence="4" key="3">
    <citation type="submission" date="2025-09" db="UniProtKB">
        <authorList>
            <consortium name="Ensembl"/>
        </authorList>
    </citation>
    <scope>IDENTIFICATION</scope>
</reference>
<organism evidence="4 5">
    <name type="scientific">Pygocentrus nattereri</name>
    <name type="common">Red-bellied piranha</name>
    <dbReference type="NCBI Taxonomy" id="42514"/>
    <lineage>
        <taxon>Eukaryota</taxon>
        <taxon>Metazoa</taxon>
        <taxon>Chordata</taxon>
        <taxon>Craniata</taxon>
        <taxon>Vertebrata</taxon>
        <taxon>Euteleostomi</taxon>
        <taxon>Actinopterygii</taxon>
        <taxon>Neopterygii</taxon>
        <taxon>Teleostei</taxon>
        <taxon>Ostariophysi</taxon>
        <taxon>Characiformes</taxon>
        <taxon>Characoidei</taxon>
        <taxon>Pygocentrus</taxon>
    </lineage>
</organism>
<dbReference type="FunFam" id="1.10.8.60:FF:000038">
    <property type="entry name" value="spermatogenesis-associated protein 5-like protein 1"/>
    <property type="match status" value="1"/>
</dbReference>
<dbReference type="SUPFAM" id="SSF52540">
    <property type="entry name" value="P-loop containing nucleoside triphosphate hydrolases"/>
    <property type="match status" value="2"/>
</dbReference>
<dbReference type="GO" id="GO:0034098">
    <property type="term" value="C:VCP-NPL4-UFD1 AAA ATPase complex"/>
    <property type="evidence" value="ECO:0007669"/>
    <property type="project" value="TreeGrafter"/>
</dbReference>
<dbReference type="GO" id="GO:0005524">
    <property type="term" value="F:ATP binding"/>
    <property type="evidence" value="ECO:0007669"/>
    <property type="project" value="UniProtKB-KW"/>
</dbReference>
<dbReference type="InterPro" id="IPR003960">
    <property type="entry name" value="ATPase_AAA_CS"/>
</dbReference>
<dbReference type="GeneTree" id="ENSGT00940000160700"/>
<dbReference type="FunFam" id="3.40.50.300:FF:001081">
    <property type="entry name" value="Spermatogenesis-associated protein 5-like protein 1"/>
    <property type="match status" value="1"/>
</dbReference>
<name>A0A3B4DCK6_PYGNA</name>
<keyword evidence="1" id="KW-0547">Nucleotide-binding</keyword>
<keyword evidence="2" id="KW-0067">ATP-binding</keyword>
<dbReference type="GO" id="GO:0016887">
    <property type="term" value="F:ATP hydrolysis activity"/>
    <property type="evidence" value="ECO:0007669"/>
    <property type="project" value="InterPro"/>
</dbReference>
<dbReference type="GO" id="GO:0030970">
    <property type="term" value="P:retrograde protein transport, ER to cytosol"/>
    <property type="evidence" value="ECO:0007669"/>
    <property type="project" value="TreeGrafter"/>
</dbReference>
<dbReference type="GO" id="GO:0031593">
    <property type="term" value="F:polyubiquitin modification-dependent protein binding"/>
    <property type="evidence" value="ECO:0007669"/>
    <property type="project" value="TreeGrafter"/>
</dbReference>
<dbReference type="Pfam" id="PF17862">
    <property type="entry name" value="AAA_lid_3"/>
    <property type="match status" value="2"/>
</dbReference>
<dbReference type="OrthoDB" id="27435at2759"/>
<dbReference type="InterPro" id="IPR050168">
    <property type="entry name" value="AAA_ATPase_domain"/>
</dbReference>
<dbReference type="PROSITE" id="PS00674">
    <property type="entry name" value="AAA"/>
    <property type="match status" value="1"/>
</dbReference>
<dbReference type="InterPro" id="IPR003959">
    <property type="entry name" value="ATPase_AAA_core"/>
</dbReference>
<keyword evidence="5" id="KW-1185">Reference proteome</keyword>
<dbReference type="AlphaFoldDB" id="A0A3B4DCK6"/>
<dbReference type="GO" id="GO:0097352">
    <property type="term" value="P:autophagosome maturation"/>
    <property type="evidence" value="ECO:0007669"/>
    <property type="project" value="TreeGrafter"/>
</dbReference>
<evidence type="ECO:0000313" key="5">
    <source>
        <dbReference type="Proteomes" id="UP001501920"/>
    </source>
</evidence>
<proteinExistence type="predicted"/>
<dbReference type="PANTHER" id="PTHR23077:SF194">
    <property type="entry name" value="ATPASE FAMILY GENE 2 PROTEIN HOMOLOG B"/>
    <property type="match status" value="1"/>
</dbReference>
<feature type="domain" description="AAA+ ATPase" evidence="3">
    <location>
        <begin position="240"/>
        <end position="379"/>
    </location>
</feature>
<gene>
    <name evidence="4" type="primary">SPATA5L1</name>
</gene>
<dbReference type="RefSeq" id="XP_017540296.1">
    <property type="nucleotide sequence ID" value="XM_017684807.2"/>
</dbReference>
<dbReference type="InterPro" id="IPR027417">
    <property type="entry name" value="P-loop_NTPase"/>
</dbReference>
<dbReference type="Ensembl" id="ENSPNAT00000040150.2">
    <property type="protein sequence ID" value="ENSPNAP00000020674.1"/>
    <property type="gene ID" value="ENSPNAG00000027576.2"/>
</dbReference>
<reference evidence="4" key="2">
    <citation type="submission" date="2025-08" db="UniProtKB">
        <authorList>
            <consortium name="Ensembl"/>
        </authorList>
    </citation>
    <scope>IDENTIFICATION</scope>
</reference>
<evidence type="ECO:0000259" key="3">
    <source>
        <dbReference type="SMART" id="SM00382"/>
    </source>
</evidence>
<evidence type="ECO:0000313" key="4">
    <source>
        <dbReference type="Ensembl" id="ENSPNAP00000020674.1"/>
    </source>
</evidence>
<dbReference type="InterPro" id="IPR003593">
    <property type="entry name" value="AAA+_ATPase"/>
</dbReference>
<dbReference type="GO" id="GO:0051228">
    <property type="term" value="P:mitotic spindle disassembly"/>
    <property type="evidence" value="ECO:0007669"/>
    <property type="project" value="TreeGrafter"/>
</dbReference>
<dbReference type="Gene3D" id="1.10.8.60">
    <property type="match status" value="2"/>
</dbReference>
<dbReference type="FunFam" id="3.40.50.300:FF:001161">
    <property type="entry name" value="spermatogenesis-associated protein 5-like protein 1"/>
    <property type="match status" value="1"/>
</dbReference>
<sequence>MDLTVLPPDLVDAGTQRCRLGPAVMEELRLKIGSPLLVLLPQGACLCTAWPRSDLADGYLQFQTTCTTPKLSVQMFPQPSGGKDTHDELNVNTAKLHLQRSQLKPLTCPHLKRLRVKVLVQSSQQKMTTSTRFIQELAKELLTGLYVHEKHLVNVAGAGTLVQFLEVENVNSGSHKAGLVTAETRLDLGSVQTVQRYQQPARRSPAVPLGGVEEVFASLKEMLEVPLRYPGSLKWLGLPCPRGALLVGPPGVGKTQLVRNVVQAVGAAFVTINGPVVMGSRPGESEENLRRAFAQAREAALEGPCVLFIDEIDALCPRRSASGSAPENRIVAQLLTLMDGIGSDESFIIIAATNQPDALDPALRRPGRFDREVVVGVPTLQQRFRILQSVSHSVPLSSSVNLRVLAEMTTGYVGADLSALCREAALQAILHTAQGRTEEMDGEGGSVGMEHFLSALRLVPPSCLRSSVGVSDFLPVSWERIGGLEDVKLKLKQSIEWPMKFPEALVRMGVRGPRGVLLYGPPGCAKTTLVKAAASASHCSFLTLSGAQLYSPYVGDSERTLAQLFRQARACSPSIVFLDEIDSMVGSRGDGGCRSGVQAQVLSVLLNELDGVGFKTTERRGSSKTMQTEGEEQETIQEKRMELQEVCNKDVMIVAATNRPDALDSALLRPGRLDHIIYVPPPEQQARLAILQLHTEKMPLDSDVNLKDLATQTHLFSGADLESLCKEAALLALQEEGMSVSTVQHQHFLKALQRVSPSLTAHQLLQYQLLFSSTLSCS</sequence>
<accession>A0A3B4DCK6</accession>
<evidence type="ECO:0000256" key="1">
    <source>
        <dbReference type="ARBA" id="ARBA00022741"/>
    </source>
</evidence>
<dbReference type="GO" id="GO:0005829">
    <property type="term" value="C:cytosol"/>
    <property type="evidence" value="ECO:0007669"/>
    <property type="project" value="TreeGrafter"/>
</dbReference>